<dbReference type="AlphaFoldDB" id="A0A0G3H434"/>
<feature type="signal peptide" evidence="3">
    <location>
        <begin position="1"/>
        <end position="18"/>
    </location>
</feature>
<dbReference type="EMBL" id="CP011545">
    <property type="protein sequence ID" value="AKK07525.1"/>
    <property type="molecule type" value="Genomic_DNA"/>
</dbReference>
<reference evidence="5 6" key="1">
    <citation type="journal article" date="2015" name="Genome Announc.">
        <title>Complete Genome Sequence of the Type Strain Corynebacterium testudinoris DSM 44614, Recovered from Necrotic Lesions in the Mouth of a Tortoise.</title>
        <authorList>
            <person name="Ruckert C."/>
            <person name="Kriete M."/>
            <person name="Jaenicke S."/>
            <person name="Winkler A."/>
            <person name="Tauch A."/>
        </authorList>
    </citation>
    <scope>NUCLEOTIDE SEQUENCE [LARGE SCALE GENOMIC DNA]</scope>
    <source>
        <strain evidence="5 6">DSM 44614</strain>
    </source>
</reference>
<dbReference type="Proteomes" id="UP000035540">
    <property type="component" value="Chromosome"/>
</dbReference>
<sequence length="273" mass="28801">MVLKVRFPFVVIPAVLLASCSAPVPLDIPDDFGVYVALGDSFAAMGSASADTTGPVECYRSSDNYPSLVLSDPLIGSGTDATCSSAQTADVLANQIDTLTPDTNLVTLSIGGNDIHFGDIATCFADMMRGSEVSCSSTLEETVTTQLATLPADLDRVYTAINQRSPDARTITTGYLPLLSTDEVCAPLDRVPRSEVAWAVSLTEEINSVVRDAAARHAATFVLPENAFAHTVCAEPSERWADVTGAETDAYPMHPTPLGQKEMAAAVLAEIRA</sequence>
<dbReference type="OrthoDB" id="5503950at2"/>
<keyword evidence="2" id="KW-1015">Disulfide bond</keyword>
<evidence type="ECO:0000259" key="4">
    <source>
        <dbReference type="Pfam" id="PF13472"/>
    </source>
</evidence>
<evidence type="ECO:0000256" key="2">
    <source>
        <dbReference type="PIRSR" id="PIRSR637460-2"/>
    </source>
</evidence>
<dbReference type="CDD" id="cd01823">
    <property type="entry name" value="SEST_like"/>
    <property type="match status" value="1"/>
</dbReference>
<feature type="active site" evidence="1">
    <location>
        <position position="254"/>
    </location>
</feature>
<dbReference type="GO" id="GO:0019433">
    <property type="term" value="P:triglyceride catabolic process"/>
    <property type="evidence" value="ECO:0007669"/>
    <property type="project" value="TreeGrafter"/>
</dbReference>
<feature type="disulfide bond" evidence="2">
    <location>
        <begin position="58"/>
        <end position="83"/>
    </location>
</feature>
<evidence type="ECO:0000313" key="6">
    <source>
        <dbReference type="Proteomes" id="UP000035540"/>
    </source>
</evidence>
<organism evidence="5 6">
    <name type="scientific">Corynebacterium testudinoris</name>
    <dbReference type="NCBI Taxonomy" id="136857"/>
    <lineage>
        <taxon>Bacteria</taxon>
        <taxon>Bacillati</taxon>
        <taxon>Actinomycetota</taxon>
        <taxon>Actinomycetes</taxon>
        <taxon>Mycobacteriales</taxon>
        <taxon>Corynebacteriaceae</taxon>
        <taxon>Corynebacterium</taxon>
    </lineage>
</organism>
<name>A0A0G3H434_9CORY</name>
<keyword evidence="5" id="KW-0378">Hydrolase</keyword>
<evidence type="ECO:0000256" key="3">
    <source>
        <dbReference type="SAM" id="SignalP"/>
    </source>
</evidence>
<reference evidence="6" key="2">
    <citation type="submission" date="2015-05" db="EMBL/GenBank/DDBJ databases">
        <title>Complete genome sequence of Corynebacterium testudinoris DSM 44614, recovered from necrotic lesions in the mouth of a tortoise.</title>
        <authorList>
            <person name="Ruckert C."/>
            <person name="Albersmeier A."/>
            <person name="Winkler A."/>
            <person name="Tauch A."/>
        </authorList>
    </citation>
    <scope>NUCLEOTIDE SEQUENCE [LARGE SCALE GENOMIC DNA]</scope>
    <source>
        <strain evidence="6">DSM 44614</strain>
    </source>
</reference>
<evidence type="ECO:0000313" key="5">
    <source>
        <dbReference type="EMBL" id="AKK07525.1"/>
    </source>
</evidence>
<dbReference type="STRING" id="136857.CTEST_00275"/>
<dbReference type="PROSITE" id="PS51257">
    <property type="entry name" value="PROKAR_LIPOPROTEIN"/>
    <property type="match status" value="1"/>
</dbReference>
<dbReference type="GO" id="GO:0004806">
    <property type="term" value="F:triacylglycerol lipase activity"/>
    <property type="evidence" value="ECO:0007669"/>
    <property type="project" value="TreeGrafter"/>
</dbReference>
<dbReference type="PATRIC" id="fig|136857.5.peg.52"/>
<proteinExistence type="predicted"/>
<dbReference type="KEGG" id="cted:CTEST_00275"/>
<feature type="disulfide bond" evidence="2">
    <location>
        <begin position="123"/>
        <end position="135"/>
    </location>
</feature>
<feature type="disulfide bond" evidence="2">
    <location>
        <begin position="185"/>
        <end position="233"/>
    </location>
</feature>
<dbReference type="SUPFAM" id="SSF52266">
    <property type="entry name" value="SGNH hydrolase"/>
    <property type="match status" value="1"/>
</dbReference>
<evidence type="ECO:0000256" key="1">
    <source>
        <dbReference type="PIRSR" id="PIRSR637460-1"/>
    </source>
</evidence>
<dbReference type="Gene3D" id="3.40.50.1110">
    <property type="entry name" value="SGNH hydrolase"/>
    <property type="match status" value="1"/>
</dbReference>
<keyword evidence="6" id="KW-1185">Reference proteome</keyword>
<protein>
    <submittedName>
        <fullName evidence="5">GDSL-like Lipase/Acylhydrolase family</fullName>
    </submittedName>
</protein>
<gene>
    <name evidence="5" type="ORF">CTEST_00275</name>
</gene>
<feature type="chain" id="PRO_5039646735" evidence="3">
    <location>
        <begin position="19"/>
        <end position="273"/>
    </location>
</feature>
<dbReference type="PANTHER" id="PTHR37981:SF1">
    <property type="entry name" value="SGNH HYDROLASE-TYPE ESTERASE DOMAIN-CONTAINING PROTEIN"/>
    <property type="match status" value="1"/>
</dbReference>
<dbReference type="InterPro" id="IPR037460">
    <property type="entry name" value="SEST-like"/>
</dbReference>
<feature type="domain" description="SGNH hydrolase-type esterase" evidence="4">
    <location>
        <begin position="37"/>
        <end position="261"/>
    </location>
</feature>
<feature type="active site" description="Nucleophile" evidence="1">
    <location>
        <position position="41"/>
    </location>
</feature>
<keyword evidence="3" id="KW-0732">Signal</keyword>
<dbReference type="InterPro" id="IPR013830">
    <property type="entry name" value="SGNH_hydro"/>
</dbReference>
<dbReference type="Pfam" id="PF13472">
    <property type="entry name" value="Lipase_GDSL_2"/>
    <property type="match status" value="1"/>
</dbReference>
<accession>A0A0G3H434</accession>
<dbReference type="InterPro" id="IPR036514">
    <property type="entry name" value="SGNH_hydro_sf"/>
</dbReference>
<dbReference type="PANTHER" id="PTHR37981">
    <property type="entry name" value="LIPASE 2"/>
    <property type="match status" value="1"/>
</dbReference>